<protein>
    <submittedName>
        <fullName evidence="1">Uncharacterized protein</fullName>
    </submittedName>
</protein>
<dbReference type="AlphaFoldDB" id="A0A2P8PTQ1"/>
<keyword evidence="2" id="KW-1185">Reference proteome</keyword>
<organism evidence="1 2">
    <name type="scientific">Streptomyces dioscori</name>
    <dbReference type="NCBI Taxonomy" id="2109333"/>
    <lineage>
        <taxon>Bacteria</taxon>
        <taxon>Bacillati</taxon>
        <taxon>Actinomycetota</taxon>
        <taxon>Actinomycetes</taxon>
        <taxon>Kitasatosporales</taxon>
        <taxon>Streptomycetaceae</taxon>
        <taxon>Streptomyces</taxon>
        <taxon>Streptomyces aurantiacus group</taxon>
    </lineage>
</organism>
<gene>
    <name evidence="1" type="ORF">C6Y14_42425</name>
</gene>
<accession>A0A2P8PTQ1</accession>
<dbReference type="Proteomes" id="UP000240429">
    <property type="component" value="Unassembled WGS sequence"/>
</dbReference>
<sequence length="98" mass="10930">MKGWTGLPMPDAMRLATALFDWKDADPRRRLMVDFRPHSHHWQIMRAIRASPLESGTVRVGGAQVLCAMTGQGDGWFPVTVDLDPTGRLVSVRVSFPV</sequence>
<evidence type="ECO:0000313" key="1">
    <source>
        <dbReference type="EMBL" id="PSM37375.1"/>
    </source>
</evidence>
<proteinExistence type="predicted"/>
<evidence type="ECO:0000313" key="2">
    <source>
        <dbReference type="Proteomes" id="UP000240429"/>
    </source>
</evidence>
<comment type="caution">
    <text evidence="1">The sequence shown here is derived from an EMBL/GenBank/DDBJ whole genome shotgun (WGS) entry which is preliminary data.</text>
</comment>
<name>A0A2P8PTQ1_9ACTN</name>
<reference evidence="1 2" key="1">
    <citation type="submission" date="2018-03" db="EMBL/GenBank/DDBJ databases">
        <title>Streptomyces dioscori sp. nov., a novel endophytic actinobacterium isolated from bulbil of Dioscorea bulbifera L.</title>
        <authorList>
            <person name="Zhikuan W."/>
        </authorList>
    </citation>
    <scope>NUCLEOTIDE SEQUENCE [LARGE SCALE GENOMIC DNA]</scope>
    <source>
        <strain evidence="1 2">A217</strain>
    </source>
</reference>
<dbReference type="EMBL" id="PYBJ01000042">
    <property type="protein sequence ID" value="PSM37375.1"/>
    <property type="molecule type" value="Genomic_DNA"/>
</dbReference>